<evidence type="ECO:0000256" key="6">
    <source>
        <dbReference type="ARBA" id="ARBA00023136"/>
    </source>
</evidence>
<dbReference type="EMBL" id="CAFBNA010000095">
    <property type="protein sequence ID" value="CAB4939770.1"/>
    <property type="molecule type" value="Genomic_DNA"/>
</dbReference>
<feature type="transmembrane region" description="Helical" evidence="7">
    <location>
        <begin position="53"/>
        <end position="86"/>
    </location>
</feature>
<dbReference type="GO" id="GO:0005886">
    <property type="term" value="C:plasma membrane"/>
    <property type="evidence" value="ECO:0007669"/>
    <property type="project" value="UniProtKB-SubCell"/>
</dbReference>
<feature type="transmembrane region" description="Helical" evidence="7">
    <location>
        <begin position="98"/>
        <end position="122"/>
    </location>
</feature>
<feature type="transmembrane region" description="Helical" evidence="7">
    <location>
        <begin position="28"/>
        <end position="47"/>
    </location>
</feature>
<dbReference type="NCBIfam" id="TIGR03426">
    <property type="entry name" value="shape_MreD"/>
    <property type="match status" value="1"/>
</dbReference>
<reference evidence="9" key="1">
    <citation type="submission" date="2020-05" db="EMBL/GenBank/DDBJ databases">
        <authorList>
            <person name="Chiriac C."/>
            <person name="Salcher M."/>
            <person name="Ghai R."/>
            <person name="Kavagutti S V."/>
        </authorList>
    </citation>
    <scope>NUCLEOTIDE SEQUENCE</scope>
</reference>
<evidence type="ECO:0000256" key="3">
    <source>
        <dbReference type="ARBA" id="ARBA00022692"/>
    </source>
</evidence>
<proteinExistence type="predicted"/>
<keyword evidence="6 7" id="KW-0472">Membrane</keyword>
<gene>
    <name evidence="8" type="ORF">UFOPK1827_00891</name>
    <name evidence="9" type="ORF">UFOPK3708_01378</name>
</gene>
<evidence type="ECO:0000256" key="5">
    <source>
        <dbReference type="ARBA" id="ARBA00022989"/>
    </source>
</evidence>
<evidence type="ECO:0000256" key="1">
    <source>
        <dbReference type="ARBA" id="ARBA00004651"/>
    </source>
</evidence>
<name>A0A6J7J9I5_9ZZZZ</name>
<evidence type="ECO:0000256" key="7">
    <source>
        <dbReference type="SAM" id="Phobius"/>
    </source>
</evidence>
<sequence length="169" mass="17178">MEHPAVRYALIIGTAAFLQYTLFTQFRIAGVSADLLLVVAIAAGVVAGSERGAVVGFACGLCLDLMVVTPFGLGAISGLVAGVVAGALEGATIHSARWLTAAIAFISSGAGVLSFAIAGSLLGRPDMLSFHVLTVLGVVGASSALLVFPIVKICRWADPEDALLRAAVR</sequence>
<organism evidence="9">
    <name type="scientific">freshwater metagenome</name>
    <dbReference type="NCBI Taxonomy" id="449393"/>
    <lineage>
        <taxon>unclassified sequences</taxon>
        <taxon>metagenomes</taxon>
        <taxon>ecological metagenomes</taxon>
    </lineage>
</organism>
<keyword evidence="3 7" id="KW-0812">Transmembrane</keyword>
<protein>
    <submittedName>
        <fullName evidence="9">Unannotated protein</fullName>
    </submittedName>
</protein>
<evidence type="ECO:0000256" key="2">
    <source>
        <dbReference type="ARBA" id="ARBA00022475"/>
    </source>
</evidence>
<feature type="transmembrane region" description="Helical" evidence="7">
    <location>
        <begin position="6"/>
        <end position="23"/>
    </location>
</feature>
<dbReference type="EMBL" id="CAEZUO010000034">
    <property type="protein sequence ID" value="CAB4604797.1"/>
    <property type="molecule type" value="Genomic_DNA"/>
</dbReference>
<dbReference type="GO" id="GO:0008360">
    <property type="term" value="P:regulation of cell shape"/>
    <property type="evidence" value="ECO:0007669"/>
    <property type="project" value="UniProtKB-KW"/>
</dbReference>
<evidence type="ECO:0000256" key="4">
    <source>
        <dbReference type="ARBA" id="ARBA00022960"/>
    </source>
</evidence>
<dbReference type="InterPro" id="IPR007227">
    <property type="entry name" value="Cell_shape_determining_MreD"/>
</dbReference>
<dbReference type="AlphaFoldDB" id="A0A6J7J9I5"/>
<keyword evidence="2" id="KW-1003">Cell membrane</keyword>
<feature type="transmembrane region" description="Helical" evidence="7">
    <location>
        <begin position="128"/>
        <end position="151"/>
    </location>
</feature>
<comment type="subcellular location">
    <subcellularLocation>
        <location evidence="1">Cell membrane</location>
        <topology evidence="1">Multi-pass membrane protein</topology>
    </subcellularLocation>
</comment>
<evidence type="ECO:0000313" key="9">
    <source>
        <dbReference type="EMBL" id="CAB4939770.1"/>
    </source>
</evidence>
<keyword evidence="4" id="KW-0133">Cell shape</keyword>
<keyword evidence="5 7" id="KW-1133">Transmembrane helix</keyword>
<evidence type="ECO:0000313" key="8">
    <source>
        <dbReference type="EMBL" id="CAB4604797.1"/>
    </source>
</evidence>
<accession>A0A6J7J9I5</accession>